<dbReference type="InterPro" id="IPR038717">
    <property type="entry name" value="Tc1-like_DDE_dom"/>
</dbReference>
<feature type="domain" description="Tc1-like transposase DDE" evidence="2">
    <location>
        <begin position="57"/>
        <end position="105"/>
    </location>
</feature>
<dbReference type="EMBL" id="JARBHB010000001">
    <property type="protein sequence ID" value="KAJ8897398.1"/>
    <property type="molecule type" value="Genomic_DNA"/>
</dbReference>
<feature type="compositionally biased region" description="Basic and acidic residues" evidence="1">
    <location>
        <begin position="356"/>
        <end position="370"/>
    </location>
</feature>
<sequence>MNTRWWGQYYGLENVLMVFSRSHHSCRFGYESNFNDHFHPYMMIVFPREDLIFQHVNASCHMARSVRTWLKEHNQDSKVLPWPPNSPNLNPIEHLWYHLNCHVHSLSALPCTLQHLRERPAAVRVSSCYLVATTEAQPHASIERSPHIDRGHHKFFISLASCEHLTLRCTTPDCTCNQDVLEDRVHHIEYVPPVPEQYYQLTGKEVQPKPVGEEAGQVVFQYYPMSAVNYELFSWCLLQFSRSSVGGSKYFLETCPSDRVDGLRFESRFESGNLAKLGKGYYSNLSGVAKVSHQDGSRSLAGRLVPMLEKELHQHTTLLVIRESCKEKNSENQDMISRQKLAVGGLANKDHATRDYERKGQEGVSHEMHNLTDYLET</sequence>
<dbReference type="Proteomes" id="UP001159363">
    <property type="component" value="Chromosome 1"/>
</dbReference>
<dbReference type="InterPro" id="IPR036397">
    <property type="entry name" value="RNaseH_sf"/>
</dbReference>
<dbReference type="Gene3D" id="3.30.420.10">
    <property type="entry name" value="Ribonuclease H-like superfamily/Ribonuclease H"/>
    <property type="match status" value="1"/>
</dbReference>
<reference evidence="3 4" key="1">
    <citation type="submission" date="2023-02" db="EMBL/GenBank/DDBJ databases">
        <title>LHISI_Scaffold_Assembly.</title>
        <authorList>
            <person name="Stuart O.P."/>
            <person name="Cleave R."/>
            <person name="Magrath M.J.L."/>
            <person name="Mikheyev A.S."/>
        </authorList>
    </citation>
    <scope>NUCLEOTIDE SEQUENCE [LARGE SCALE GENOMIC DNA]</scope>
    <source>
        <strain evidence="3">Daus_M_001</strain>
        <tissue evidence="3">Leg muscle</tissue>
    </source>
</reference>
<keyword evidence="4" id="KW-1185">Reference proteome</keyword>
<name>A0ABQ9IND4_9NEOP</name>
<organism evidence="3 4">
    <name type="scientific">Dryococelus australis</name>
    <dbReference type="NCBI Taxonomy" id="614101"/>
    <lineage>
        <taxon>Eukaryota</taxon>
        <taxon>Metazoa</taxon>
        <taxon>Ecdysozoa</taxon>
        <taxon>Arthropoda</taxon>
        <taxon>Hexapoda</taxon>
        <taxon>Insecta</taxon>
        <taxon>Pterygota</taxon>
        <taxon>Neoptera</taxon>
        <taxon>Polyneoptera</taxon>
        <taxon>Phasmatodea</taxon>
        <taxon>Verophasmatodea</taxon>
        <taxon>Anareolatae</taxon>
        <taxon>Phasmatidae</taxon>
        <taxon>Eurycanthinae</taxon>
        <taxon>Dryococelus</taxon>
    </lineage>
</organism>
<gene>
    <name evidence="3" type="ORF">PR048_002744</name>
</gene>
<evidence type="ECO:0000313" key="4">
    <source>
        <dbReference type="Proteomes" id="UP001159363"/>
    </source>
</evidence>
<evidence type="ECO:0000259" key="2">
    <source>
        <dbReference type="Pfam" id="PF13358"/>
    </source>
</evidence>
<comment type="caution">
    <text evidence="3">The sequence shown here is derived from an EMBL/GenBank/DDBJ whole genome shotgun (WGS) entry which is preliminary data.</text>
</comment>
<dbReference type="Pfam" id="PF13358">
    <property type="entry name" value="DDE_3"/>
    <property type="match status" value="1"/>
</dbReference>
<evidence type="ECO:0000256" key="1">
    <source>
        <dbReference type="SAM" id="MobiDB-lite"/>
    </source>
</evidence>
<proteinExistence type="predicted"/>
<protein>
    <recommendedName>
        <fullName evidence="2">Tc1-like transposase DDE domain-containing protein</fullName>
    </recommendedName>
</protein>
<feature type="region of interest" description="Disordered" evidence="1">
    <location>
        <begin position="356"/>
        <end position="377"/>
    </location>
</feature>
<evidence type="ECO:0000313" key="3">
    <source>
        <dbReference type="EMBL" id="KAJ8897398.1"/>
    </source>
</evidence>
<accession>A0ABQ9IND4</accession>